<evidence type="ECO:0000313" key="6">
    <source>
        <dbReference type="EMBL" id="BAN05801.1"/>
    </source>
</evidence>
<gene>
    <name evidence="6" type="ORF">LVISKB_0166</name>
</gene>
<dbReference type="InterPro" id="IPR006145">
    <property type="entry name" value="PsdUridine_synth_RsuA/RluA"/>
</dbReference>
<evidence type="ECO:0000313" key="7">
    <source>
        <dbReference type="Proteomes" id="UP000012042"/>
    </source>
</evidence>
<reference evidence="6 7" key="1">
    <citation type="journal article" date="2013" name="PLoS ONE">
        <title>Genomic Analysis by Deep Sequencing of the Probiotic Lactobacillus brevis KB290 Harboring Nine Plasmids Reveals Genomic Stability.</title>
        <authorList>
            <person name="Fukao M."/>
            <person name="Oshima K."/>
            <person name="Morita H."/>
            <person name="Toh H."/>
            <person name="Suda W."/>
            <person name="Kim S.W."/>
            <person name="Suzuki S."/>
            <person name="Yakabe T."/>
            <person name="Hattori M."/>
            <person name="Yajima N."/>
        </authorList>
    </citation>
    <scope>NUCLEOTIDE SEQUENCE [LARGE SCALE GENOMIC DNA]</scope>
    <source>
        <strain evidence="6 7">KB290</strain>
    </source>
</reference>
<dbReference type="EMBL" id="AP012167">
    <property type="protein sequence ID" value="BAN05801.1"/>
    <property type="molecule type" value="Genomic_DNA"/>
</dbReference>
<dbReference type="SUPFAM" id="SSF55120">
    <property type="entry name" value="Pseudouridine synthase"/>
    <property type="match status" value="1"/>
</dbReference>
<evidence type="ECO:0000256" key="1">
    <source>
        <dbReference type="ARBA" id="ARBA00000073"/>
    </source>
</evidence>
<dbReference type="Gene3D" id="3.30.2350.10">
    <property type="entry name" value="Pseudouridine synthase"/>
    <property type="match status" value="1"/>
</dbReference>
<evidence type="ECO:0000256" key="2">
    <source>
        <dbReference type="ARBA" id="ARBA00010876"/>
    </source>
</evidence>
<name>M5AXM3_LEVBR</name>
<dbReference type="GO" id="GO:0003723">
    <property type="term" value="F:RNA binding"/>
    <property type="evidence" value="ECO:0007669"/>
    <property type="project" value="InterPro"/>
</dbReference>
<feature type="domain" description="Pseudouridine synthase RsuA/RluA-like" evidence="5">
    <location>
        <begin position="101"/>
        <end position="250"/>
    </location>
</feature>
<dbReference type="GO" id="GO:0140098">
    <property type="term" value="F:catalytic activity, acting on RNA"/>
    <property type="evidence" value="ECO:0007669"/>
    <property type="project" value="UniProtKB-ARBA"/>
</dbReference>
<dbReference type="GO" id="GO:0000455">
    <property type="term" value="P:enzyme-directed rRNA pseudouridine synthesis"/>
    <property type="evidence" value="ECO:0007669"/>
    <property type="project" value="TreeGrafter"/>
</dbReference>
<dbReference type="HOGENOM" id="CLU_016902_8_1_9"/>
<evidence type="ECO:0000256" key="3">
    <source>
        <dbReference type="ARBA" id="ARBA00031870"/>
    </source>
</evidence>
<proteinExistence type="inferred from homology"/>
<dbReference type="PATRIC" id="fig|1001583.3.peg.160"/>
<dbReference type="InterPro" id="IPR020103">
    <property type="entry name" value="PsdUridine_synth_cat_dom_sf"/>
</dbReference>
<dbReference type="PANTHER" id="PTHR21600:SF87">
    <property type="entry name" value="RNA PSEUDOURIDYLATE SYNTHASE DOMAIN-CONTAINING PROTEIN 1"/>
    <property type="match status" value="1"/>
</dbReference>
<protein>
    <recommendedName>
        <fullName evidence="3">RNA pseudouridylate synthase</fullName>
    </recommendedName>
    <alternativeName>
        <fullName evidence="4">RNA-uridine isomerase</fullName>
    </alternativeName>
</protein>
<evidence type="ECO:0000259" key="5">
    <source>
        <dbReference type="Pfam" id="PF00849"/>
    </source>
</evidence>
<dbReference type="GO" id="GO:0009982">
    <property type="term" value="F:pseudouridine synthase activity"/>
    <property type="evidence" value="ECO:0007669"/>
    <property type="project" value="InterPro"/>
</dbReference>
<evidence type="ECO:0000256" key="4">
    <source>
        <dbReference type="ARBA" id="ARBA00033164"/>
    </source>
</evidence>
<dbReference type="AlphaFoldDB" id="M5AXM3"/>
<sequence length="304" mass="34035">MTHVKGGAAVHWTYTQQLPATYIATPLRQQLIDWRLPSHLIHDLRIHQRVLVNGAYRSMNQIVYGGDTVQLTFLPTDFKEPFPNVDPDSAATVAVLYESADLLVINKTRGSKTHPNQPGERGTTLNHVAAYLGPNQPGPYILSRLDQETTGALLMTKTPAVVPIMIRHIADKQVQRIYLAWVHGHLTGDGIFTDPIGRDPLDKRKRQVNGDHAQPAVTHYHVCDHREQATLIQLRLETGRTHQLRVHLAAAGHPLIGDPLYGPATDTNRLRLHCWQLTFPQPFAVNDIRTTVTAPVPDDFDQFS</sequence>
<dbReference type="InterPro" id="IPR050188">
    <property type="entry name" value="RluA_PseudoU_synthase"/>
</dbReference>
<comment type="catalytic activity">
    <reaction evidence="1">
        <text>a uridine in RNA = a pseudouridine in RNA</text>
        <dbReference type="Rhea" id="RHEA:48348"/>
        <dbReference type="Rhea" id="RHEA-COMP:12068"/>
        <dbReference type="Rhea" id="RHEA-COMP:12069"/>
        <dbReference type="ChEBI" id="CHEBI:65314"/>
        <dbReference type="ChEBI" id="CHEBI:65315"/>
    </reaction>
</comment>
<accession>M5AXM3</accession>
<dbReference type="Pfam" id="PF00849">
    <property type="entry name" value="PseudoU_synth_2"/>
    <property type="match status" value="1"/>
</dbReference>
<dbReference type="Proteomes" id="UP000012042">
    <property type="component" value="Chromosome"/>
</dbReference>
<dbReference type="PANTHER" id="PTHR21600">
    <property type="entry name" value="MITOCHONDRIAL RNA PSEUDOURIDINE SYNTHASE"/>
    <property type="match status" value="1"/>
</dbReference>
<dbReference type="KEGG" id="lbk:LVISKB_0166"/>
<dbReference type="CDD" id="cd02869">
    <property type="entry name" value="PseudoU_synth_RluA_like"/>
    <property type="match status" value="1"/>
</dbReference>
<organism evidence="6 7">
    <name type="scientific">Levilactobacillus brevis KB290</name>
    <dbReference type="NCBI Taxonomy" id="1001583"/>
    <lineage>
        <taxon>Bacteria</taxon>
        <taxon>Bacillati</taxon>
        <taxon>Bacillota</taxon>
        <taxon>Bacilli</taxon>
        <taxon>Lactobacillales</taxon>
        <taxon>Lactobacillaceae</taxon>
        <taxon>Levilactobacillus</taxon>
    </lineage>
</organism>
<comment type="similarity">
    <text evidence="2">Belongs to the pseudouridine synthase RluA family.</text>
</comment>